<proteinExistence type="predicted"/>
<reference evidence="1 2" key="1">
    <citation type="journal article" date="2019" name="Sci. Rep.">
        <title>Orb-weaving spider Araneus ventricosus genome elucidates the spidroin gene catalogue.</title>
        <authorList>
            <person name="Kono N."/>
            <person name="Nakamura H."/>
            <person name="Ohtoshi R."/>
            <person name="Moran D.A.P."/>
            <person name="Shinohara A."/>
            <person name="Yoshida Y."/>
            <person name="Fujiwara M."/>
            <person name="Mori M."/>
            <person name="Tomita M."/>
            <person name="Arakawa K."/>
        </authorList>
    </citation>
    <scope>NUCLEOTIDE SEQUENCE [LARGE SCALE GENOMIC DNA]</scope>
</reference>
<organism evidence="1 2">
    <name type="scientific">Araneus ventricosus</name>
    <name type="common">Orbweaver spider</name>
    <name type="synonym">Epeira ventricosa</name>
    <dbReference type="NCBI Taxonomy" id="182803"/>
    <lineage>
        <taxon>Eukaryota</taxon>
        <taxon>Metazoa</taxon>
        <taxon>Ecdysozoa</taxon>
        <taxon>Arthropoda</taxon>
        <taxon>Chelicerata</taxon>
        <taxon>Arachnida</taxon>
        <taxon>Araneae</taxon>
        <taxon>Araneomorphae</taxon>
        <taxon>Entelegynae</taxon>
        <taxon>Araneoidea</taxon>
        <taxon>Araneidae</taxon>
        <taxon>Araneus</taxon>
    </lineage>
</organism>
<dbReference type="AlphaFoldDB" id="A0A4Y2BCL9"/>
<comment type="caution">
    <text evidence="1">The sequence shown here is derived from an EMBL/GenBank/DDBJ whole genome shotgun (WGS) entry which is preliminary data.</text>
</comment>
<sequence length="207" mass="24108">MELTFWKLNILVLVRLKSRKEFSWAPRLDNFLKIHAYETPESQRKMKHGLHSKMRACWQNTAGYWYEKLLLHGTRVKQAPDEGNIYEIDPQPEMDRPCYREEWELCSGEEMFHLGEKSFALLIQLGRSFTAALRNPSPSAMSHSDSLLHVLVPLLQNRQLRFALERKSLTPSSMYTGRISAFMVVQIKRLDIQTLPHIAPIITGFSH</sequence>
<dbReference type="EMBL" id="BGPR01000069">
    <property type="protein sequence ID" value="GBL90051.1"/>
    <property type="molecule type" value="Genomic_DNA"/>
</dbReference>
<evidence type="ECO:0000313" key="2">
    <source>
        <dbReference type="Proteomes" id="UP000499080"/>
    </source>
</evidence>
<protein>
    <submittedName>
        <fullName evidence="1">Uncharacterized protein</fullName>
    </submittedName>
</protein>
<gene>
    <name evidence="1" type="ORF">AVEN_135423_1</name>
</gene>
<keyword evidence="2" id="KW-1185">Reference proteome</keyword>
<accession>A0A4Y2BCL9</accession>
<name>A0A4Y2BCL9_ARAVE</name>
<evidence type="ECO:0000313" key="1">
    <source>
        <dbReference type="EMBL" id="GBL90051.1"/>
    </source>
</evidence>
<dbReference type="Proteomes" id="UP000499080">
    <property type="component" value="Unassembled WGS sequence"/>
</dbReference>